<keyword evidence="9 10" id="KW-0807">Transducer</keyword>
<sequence length="334" mass="38637">MIKQNNSTSHQAADNLSHESFFDLSYDSCLIVLSFLIIAINILVLVLFVRRRPLRTKTNLLLVSLSVSDLMMGLLGIPMNTACNALVGYQSFSGLCISAAAVYRFIAVSTIYHILIITAERYVSVIFPFNYMMMITKRRILTLISAVWIFSLFMALIQLAWQEFDDFTSLNPTKLRWGLIYNIIGVVLCLLVPLALMLFFYARMFCVIRHQAQQIRKINHLHESCGGGSTRGKHLVAEKRAITIFALMLGIFTCCWSTWYLMLFQEYLSQDVFYALPLDWLLVFDFLRFSTSFINPMLYTFLKQDFRTELYMMIPCYSKRSYARQDQITLNSMV</sequence>
<keyword evidence="7 10" id="KW-0675">Receptor</keyword>
<organism evidence="13 14">
    <name type="scientific">Porites evermanni</name>
    <dbReference type="NCBI Taxonomy" id="104178"/>
    <lineage>
        <taxon>Eukaryota</taxon>
        <taxon>Metazoa</taxon>
        <taxon>Cnidaria</taxon>
        <taxon>Anthozoa</taxon>
        <taxon>Hexacorallia</taxon>
        <taxon>Scleractinia</taxon>
        <taxon>Fungiina</taxon>
        <taxon>Poritidae</taxon>
        <taxon>Porites</taxon>
    </lineage>
</organism>
<keyword evidence="3 10" id="KW-0812">Transmembrane</keyword>
<comment type="caution">
    <text evidence="13">The sequence shown here is derived from an EMBL/GenBank/DDBJ whole genome shotgun (WGS) entry which is preliminary data.</text>
</comment>
<comment type="similarity">
    <text evidence="10">Belongs to the G-protein coupled receptor 1 family.</text>
</comment>
<feature type="transmembrane region" description="Helical" evidence="11">
    <location>
        <begin position="24"/>
        <end position="48"/>
    </location>
</feature>
<dbReference type="PROSITE" id="PS00237">
    <property type="entry name" value="G_PROTEIN_RECEP_F1_1"/>
    <property type="match status" value="1"/>
</dbReference>
<dbReference type="InterPro" id="IPR017452">
    <property type="entry name" value="GPCR_Rhodpsn_7TM"/>
</dbReference>
<dbReference type="PROSITE" id="PS50262">
    <property type="entry name" value="G_PROTEIN_RECEP_F1_2"/>
    <property type="match status" value="1"/>
</dbReference>
<evidence type="ECO:0000259" key="12">
    <source>
        <dbReference type="PROSITE" id="PS50262"/>
    </source>
</evidence>
<feature type="transmembrane region" description="Helical" evidence="11">
    <location>
        <begin position="241"/>
        <end position="260"/>
    </location>
</feature>
<evidence type="ECO:0000256" key="4">
    <source>
        <dbReference type="ARBA" id="ARBA00022989"/>
    </source>
</evidence>
<gene>
    <name evidence="13" type="ORF">PEVE_00032908</name>
</gene>
<feature type="domain" description="G-protein coupled receptors family 1 profile" evidence="12">
    <location>
        <begin position="40"/>
        <end position="299"/>
    </location>
</feature>
<feature type="transmembrane region" description="Helical" evidence="11">
    <location>
        <begin position="179"/>
        <end position="201"/>
    </location>
</feature>
<keyword evidence="6 11" id="KW-0472">Membrane</keyword>
<dbReference type="EMBL" id="CALNXI010000484">
    <property type="protein sequence ID" value="CAH3028005.1"/>
    <property type="molecule type" value="Genomic_DNA"/>
</dbReference>
<accession>A0ABN8MHD1</accession>
<dbReference type="Gene3D" id="1.20.1070.10">
    <property type="entry name" value="Rhodopsin 7-helix transmembrane proteins"/>
    <property type="match status" value="1"/>
</dbReference>
<reference evidence="13 14" key="1">
    <citation type="submission" date="2022-05" db="EMBL/GenBank/DDBJ databases">
        <authorList>
            <consortium name="Genoscope - CEA"/>
            <person name="William W."/>
        </authorList>
    </citation>
    <scope>NUCLEOTIDE SEQUENCE [LARGE SCALE GENOMIC DNA]</scope>
</reference>
<evidence type="ECO:0000256" key="2">
    <source>
        <dbReference type="ARBA" id="ARBA00022475"/>
    </source>
</evidence>
<dbReference type="SUPFAM" id="SSF81321">
    <property type="entry name" value="Family A G protein-coupled receptor-like"/>
    <property type="match status" value="1"/>
</dbReference>
<dbReference type="CDD" id="cd00637">
    <property type="entry name" value="7tm_classA_rhodopsin-like"/>
    <property type="match status" value="1"/>
</dbReference>
<dbReference type="PANTHER" id="PTHR24246:SF27">
    <property type="entry name" value="ADENOSINE RECEPTOR, ISOFORM A"/>
    <property type="match status" value="1"/>
</dbReference>
<evidence type="ECO:0000256" key="8">
    <source>
        <dbReference type="ARBA" id="ARBA00023180"/>
    </source>
</evidence>
<dbReference type="Proteomes" id="UP001159427">
    <property type="component" value="Unassembled WGS sequence"/>
</dbReference>
<evidence type="ECO:0000256" key="11">
    <source>
        <dbReference type="SAM" id="Phobius"/>
    </source>
</evidence>
<evidence type="ECO:0000256" key="5">
    <source>
        <dbReference type="ARBA" id="ARBA00023040"/>
    </source>
</evidence>
<evidence type="ECO:0000256" key="6">
    <source>
        <dbReference type="ARBA" id="ARBA00023136"/>
    </source>
</evidence>
<evidence type="ECO:0000313" key="14">
    <source>
        <dbReference type="Proteomes" id="UP001159427"/>
    </source>
</evidence>
<keyword evidence="5 10" id="KW-0297">G-protein coupled receptor</keyword>
<feature type="transmembrane region" description="Helical" evidence="11">
    <location>
        <begin position="91"/>
        <end position="119"/>
    </location>
</feature>
<feature type="transmembrane region" description="Helical" evidence="11">
    <location>
        <begin position="60"/>
        <end position="79"/>
    </location>
</feature>
<keyword evidence="2" id="KW-1003">Cell membrane</keyword>
<feature type="transmembrane region" description="Helical" evidence="11">
    <location>
        <begin position="280"/>
        <end position="302"/>
    </location>
</feature>
<dbReference type="Pfam" id="PF00001">
    <property type="entry name" value="7tm_1"/>
    <property type="match status" value="1"/>
</dbReference>
<dbReference type="PANTHER" id="PTHR24246">
    <property type="entry name" value="OLFACTORY RECEPTOR AND ADENOSINE RECEPTOR"/>
    <property type="match status" value="1"/>
</dbReference>
<proteinExistence type="inferred from homology"/>
<dbReference type="PRINTS" id="PR00237">
    <property type="entry name" value="GPCRRHODOPSN"/>
</dbReference>
<feature type="transmembrane region" description="Helical" evidence="11">
    <location>
        <begin position="140"/>
        <end position="159"/>
    </location>
</feature>
<dbReference type="SMART" id="SM01381">
    <property type="entry name" value="7TM_GPCR_Srsx"/>
    <property type="match status" value="1"/>
</dbReference>
<protein>
    <recommendedName>
        <fullName evidence="12">G-protein coupled receptors family 1 profile domain-containing protein</fullName>
    </recommendedName>
</protein>
<evidence type="ECO:0000256" key="1">
    <source>
        <dbReference type="ARBA" id="ARBA00004651"/>
    </source>
</evidence>
<keyword evidence="4 11" id="KW-1133">Transmembrane helix</keyword>
<comment type="subcellular location">
    <subcellularLocation>
        <location evidence="1">Cell membrane</location>
        <topology evidence="1">Multi-pass membrane protein</topology>
    </subcellularLocation>
</comment>
<evidence type="ECO:0000256" key="7">
    <source>
        <dbReference type="ARBA" id="ARBA00023170"/>
    </source>
</evidence>
<keyword evidence="8" id="KW-0325">Glycoprotein</keyword>
<name>A0ABN8MHD1_9CNID</name>
<evidence type="ECO:0000313" key="13">
    <source>
        <dbReference type="EMBL" id="CAH3028005.1"/>
    </source>
</evidence>
<evidence type="ECO:0000256" key="10">
    <source>
        <dbReference type="RuleBase" id="RU000688"/>
    </source>
</evidence>
<evidence type="ECO:0000256" key="9">
    <source>
        <dbReference type="ARBA" id="ARBA00023224"/>
    </source>
</evidence>
<evidence type="ECO:0000256" key="3">
    <source>
        <dbReference type="ARBA" id="ARBA00022692"/>
    </source>
</evidence>
<keyword evidence="14" id="KW-1185">Reference proteome</keyword>
<dbReference type="InterPro" id="IPR000276">
    <property type="entry name" value="GPCR_Rhodpsn"/>
</dbReference>